<comment type="caution">
    <text evidence="1">The sequence shown here is derived from an EMBL/GenBank/DDBJ whole genome shotgun (WGS) entry which is preliminary data.</text>
</comment>
<dbReference type="EMBL" id="LRGB01000868">
    <property type="protein sequence ID" value="KZS15513.1"/>
    <property type="molecule type" value="Genomic_DNA"/>
</dbReference>
<evidence type="ECO:0000313" key="2">
    <source>
        <dbReference type="Proteomes" id="UP000076858"/>
    </source>
</evidence>
<accession>A0A164YRA1</accession>
<organism evidence="1 2">
    <name type="scientific">Daphnia magna</name>
    <dbReference type="NCBI Taxonomy" id="35525"/>
    <lineage>
        <taxon>Eukaryota</taxon>
        <taxon>Metazoa</taxon>
        <taxon>Ecdysozoa</taxon>
        <taxon>Arthropoda</taxon>
        <taxon>Crustacea</taxon>
        <taxon>Branchiopoda</taxon>
        <taxon>Diplostraca</taxon>
        <taxon>Cladocera</taxon>
        <taxon>Anomopoda</taxon>
        <taxon>Daphniidae</taxon>
        <taxon>Daphnia</taxon>
    </lineage>
</organism>
<evidence type="ECO:0000313" key="1">
    <source>
        <dbReference type="EMBL" id="KZS15513.1"/>
    </source>
</evidence>
<dbReference type="Proteomes" id="UP000076858">
    <property type="component" value="Unassembled WGS sequence"/>
</dbReference>
<reference evidence="1 2" key="1">
    <citation type="submission" date="2016-03" db="EMBL/GenBank/DDBJ databases">
        <title>EvidentialGene: Evidence-directed Construction of Genes on Genomes.</title>
        <authorList>
            <person name="Gilbert D.G."/>
            <person name="Choi J.-H."/>
            <person name="Mockaitis K."/>
            <person name="Colbourne J."/>
            <person name="Pfrender M."/>
        </authorList>
    </citation>
    <scope>NUCLEOTIDE SEQUENCE [LARGE SCALE GENOMIC DNA]</scope>
    <source>
        <strain evidence="1 2">Xinb3</strain>
        <tissue evidence="1">Complete organism</tissue>
    </source>
</reference>
<dbReference type="AlphaFoldDB" id="A0A164YRA1"/>
<name>A0A164YRA1_9CRUS</name>
<proteinExistence type="predicted"/>
<sequence length="74" mass="9101">MKQFSKRQCPMKTKKERNYSWGISLVQSFIIDIFKNMFLSIRTKEKHKARSRIGLFVFDRKKMYIYIHIIIKKK</sequence>
<gene>
    <name evidence="1" type="ORF">APZ42_018692</name>
</gene>
<protein>
    <submittedName>
        <fullName evidence="1">Uncharacterized protein</fullName>
    </submittedName>
</protein>
<keyword evidence="2" id="KW-1185">Reference proteome</keyword>